<evidence type="ECO:0000313" key="4">
    <source>
        <dbReference type="Proteomes" id="UP000564677"/>
    </source>
</evidence>
<reference evidence="3 4" key="1">
    <citation type="submission" date="2020-03" db="EMBL/GenBank/DDBJ databases">
        <title>Genomic Encyclopedia of Type Strains, Phase IV (KMG-IV): sequencing the most valuable type-strain genomes for metagenomic binning, comparative biology and taxonomic classification.</title>
        <authorList>
            <person name="Goeker M."/>
        </authorList>
    </citation>
    <scope>NUCLEOTIDE SEQUENCE [LARGE SCALE GENOMIC DNA]</scope>
    <source>
        <strain evidence="3 4">DSM 4733</strain>
    </source>
</reference>
<evidence type="ECO:0000256" key="1">
    <source>
        <dbReference type="SAM" id="Phobius"/>
    </source>
</evidence>
<dbReference type="AlphaFoldDB" id="A0A7X5ZUF0"/>
<proteinExistence type="predicted"/>
<feature type="transmembrane region" description="Helical" evidence="1">
    <location>
        <begin position="43"/>
        <end position="63"/>
    </location>
</feature>
<evidence type="ECO:0000313" key="3">
    <source>
        <dbReference type="EMBL" id="NIJ63629.1"/>
    </source>
</evidence>
<comment type="caution">
    <text evidence="3">The sequence shown here is derived from an EMBL/GenBank/DDBJ whole genome shotgun (WGS) entry which is preliminary data.</text>
</comment>
<keyword evidence="1" id="KW-1133">Transmembrane helix</keyword>
<feature type="transmembrane region" description="Helical" evidence="1">
    <location>
        <begin position="84"/>
        <end position="103"/>
    </location>
</feature>
<name>A0A7X5ZUF0_9SPHN</name>
<dbReference type="EMBL" id="JAASQV010000001">
    <property type="protein sequence ID" value="NIJ63629.1"/>
    <property type="molecule type" value="Genomic_DNA"/>
</dbReference>
<accession>A0A7X5ZUF0</accession>
<keyword evidence="4" id="KW-1185">Reference proteome</keyword>
<dbReference type="GO" id="GO:0000271">
    <property type="term" value="P:polysaccharide biosynthetic process"/>
    <property type="evidence" value="ECO:0007669"/>
    <property type="project" value="TreeGrafter"/>
</dbReference>
<feature type="transmembrane region" description="Helical" evidence="1">
    <location>
        <begin position="12"/>
        <end position="31"/>
    </location>
</feature>
<dbReference type="PANTHER" id="PTHR23028:SF53">
    <property type="entry name" value="ACYL_TRANSF_3 DOMAIN-CONTAINING PROTEIN"/>
    <property type="match status" value="1"/>
</dbReference>
<dbReference type="InterPro" id="IPR002656">
    <property type="entry name" value="Acyl_transf_3_dom"/>
</dbReference>
<dbReference type="GO" id="GO:0016020">
    <property type="term" value="C:membrane"/>
    <property type="evidence" value="ECO:0007669"/>
    <property type="project" value="TreeGrafter"/>
</dbReference>
<dbReference type="InterPro" id="IPR050879">
    <property type="entry name" value="Acyltransferase_3"/>
</dbReference>
<feature type="transmembrane region" description="Helical" evidence="1">
    <location>
        <begin position="167"/>
        <end position="186"/>
    </location>
</feature>
<feature type="transmembrane region" description="Helical" evidence="1">
    <location>
        <begin position="130"/>
        <end position="155"/>
    </location>
</feature>
<dbReference type="GO" id="GO:0016747">
    <property type="term" value="F:acyltransferase activity, transferring groups other than amino-acyl groups"/>
    <property type="evidence" value="ECO:0007669"/>
    <property type="project" value="InterPro"/>
</dbReference>
<sequence length="344" mass="38339">MPRLAVHSNNFNLIRLCAAAQVLIVHGLNHHEITGWGADVFKAIPGVPVFFFISGFLISASYLRTRERGLGEFFRNRILRIYPALIVCVLFATAMVAATGYLATQSISPARFVGWVLGQMSFLQFYNPDFMRGFGVGVLNGALWTITVELQFYLLTPPLMWLISRKPRIAAALFAISLAANLYLGWVGGGRSLFDKLLAVSFVPWVYMFMIGMLVALRPGLARKLIKPTWLWALPIAYLASIFALGGYEHNAQNSINPVSFLILAVLIFKLAYLPIPFARRAQTFIGRNDFSYGIYLYHMPLINLTLFLGMAPVTGILTAAGCAILCALLSWYLVERPALKRKH</sequence>
<protein>
    <submittedName>
        <fullName evidence="3">Peptidoglycan/LPS O-acetylase OafA/YrhL</fullName>
    </submittedName>
</protein>
<organism evidence="3 4">
    <name type="scientific">Sphingomonas leidyi</name>
    <dbReference type="NCBI Taxonomy" id="68569"/>
    <lineage>
        <taxon>Bacteria</taxon>
        <taxon>Pseudomonadati</taxon>
        <taxon>Pseudomonadota</taxon>
        <taxon>Alphaproteobacteria</taxon>
        <taxon>Sphingomonadales</taxon>
        <taxon>Sphingomonadaceae</taxon>
        <taxon>Sphingomonas</taxon>
    </lineage>
</organism>
<dbReference type="PANTHER" id="PTHR23028">
    <property type="entry name" value="ACETYLTRANSFERASE"/>
    <property type="match status" value="1"/>
</dbReference>
<feature type="transmembrane region" description="Helical" evidence="1">
    <location>
        <begin position="229"/>
        <end position="248"/>
    </location>
</feature>
<feature type="transmembrane region" description="Helical" evidence="1">
    <location>
        <begin position="198"/>
        <end position="217"/>
    </location>
</feature>
<keyword evidence="1" id="KW-0472">Membrane</keyword>
<feature type="transmembrane region" description="Helical" evidence="1">
    <location>
        <begin position="317"/>
        <end position="335"/>
    </location>
</feature>
<dbReference type="RefSeq" id="WP_167298115.1">
    <property type="nucleotide sequence ID" value="NZ_JAASQV010000001.1"/>
</dbReference>
<feature type="domain" description="Acyltransferase 3" evidence="2">
    <location>
        <begin position="10"/>
        <end position="334"/>
    </location>
</feature>
<feature type="transmembrane region" description="Helical" evidence="1">
    <location>
        <begin position="260"/>
        <end position="279"/>
    </location>
</feature>
<keyword evidence="1" id="KW-0812">Transmembrane</keyword>
<dbReference type="Proteomes" id="UP000564677">
    <property type="component" value="Unassembled WGS sequence"/>
</dbReference>
<gene>
    <name evidence="3" type="ORF">FHR20_000560</name>
</gene>
<dbReference type="Pfam" id="PF01757">
    <property type="entry name" value="Acyl_transf_3"/>
    <property type="match status" value="1"/>
</dbReference>
<evidence type="ECO:0000259" key="2">
    <source>
        <dbReference type="Pfam" id="PF01757"/>
    </source>
</evidence>
<feature type="transmembrane region" description="Helical" evidence="1">
    <location>
        <begin position="291"/>
        <end position="311"/>
    </location>
</feature>